<protein>
    <submittedName>
        <fullName evidence="1">Putative ovule protein</fullName>
    </submittedName>
</protein>
<name>A0A0V0H459_SOLCH</name>
<reference evidence="1" key="1">
    <citation type="submission" date="2015-12" db="EMBL/GenBank/DDBJ databases">
        <title>Gene expression during late stages of embryo sac development: a critical building block for successful pollen-pistil interactions.</title>
        <authorList>
            <person name="Liu Y."/>
            <person name="Joly V."/>
            <person name="Sabar M."/>
            <person name="Matton D.P."/>
        </authorList>
    </citation>
    <scope>NUCLEOTIDE SEQUENCE</scope>
</reference>
<proteinExistence type="predicted"/>
<evidence type="ECO:0000313" key="1">
    <source>
        <dbReference type="EMBL" id="JAP14906.1"/>
    </source>
</evidence>
<organism evidence="1">
    <name type="scientific">Solanum chacoense</name>
    <name type="common">Chaco potato</name>
    <dbReference type="NCBI Taxonomy" id="4108"/>
    <lineage>
        <taxon>Eukaryota</taxon>
        <taxon>Viridiplantae</taxon>
        <taxon>Streptophyta</taxon>
        <taxon>Embryophyta</taxon>
        <taxon>Tracheophyta</taxon>
        <taxon>Spermatophyta</taxon>
        <taxon>Magnoliopsida</taxon>
        <taxon>eudicotyledons</taxon>
        <taxon>Gunneridae</taxon>
        <taxon>Pentapetalae</taxon>
        <taxon>asterids</taxon>
        <taxon>lamiids</taxon>
        <taxon>Solanales</taxon>
        <taxon>Solanaceae</taxon>
        <taxon>Solanoideae</taxon>
        <taxon>Solaneae</taxon>
        <taxon>Solanum</taxon>
    </lineage>
</organism>
<dbReference type="EMBL" id="GEDG01025918">
    <property type="protein sequence ID" value="JAP14906.1"/>
    <property type="molecule type" value="Transcribed_RNA"/>
</dbReference>
<accession>A0A0V0H459</accession>
<sequence>MKRIFHFLVQGYGYRSAFNMKIEIALLAAIVWLEQKMNRIIMSTSSTMKLLIVVGQLKRPKIKSVVIAGMKIMVNFSWEVTTHFMKVIITMLLTSISPARDTDIAKGAIDSFNLSKVKSKQWMTMAEGI</sequence>
<dbReference type="AlphaFoldDB" id="A0A0V0H459"/>